<organism evidence="2 3">
    <name type="scientific">Echinicola arenosa</name>
    <dbReference type="NCBI Taxonomy" id="2774144"/>
    <lineage>
        <taxon>Bacteria</taxon>
        <taxon>Pseudomonadati</taxon>
        <taxon>Bacteroidota</taxon>
        <taxon>Cytophagia</taxon>
        <taxon>Cytophagales</taxon>
        <taxon>Cyclobacteriaceae</taxon>
        <taxon>Echinicola</taxon>
    </lineage>
</organism>
<evidence type="ECO:0000313" key="2">
    <source>
        <dbReference type="EMBL" id="MBD8490334.1"/>
    </source>
</evidence>
<dbReference type="EMBL" id="JACYTQ010000006">
    <property type="protein sequence ID" value="MBD8490334.1"/>
    <property type="molecule type" value="Genomic_DNA"/>
</dbReference>
<reference evidence="2 3" key="1">
    <citation type="submission" date="2020-09" db="EMBL/GenBank/DDBJ databases">
        <title>Echinicola sp. CAU 1574 isolated from sand of Sido Beach.</title>
        <authorList>
            <person name="Kim W."/>
        </authorList>
    </citation>
    <scope>NUCLEOTIDE SEQUENCE [LARGE SCALE GENOMIC DNA]</scope>
    <source>
        <strain evidence="2 3">CAU 1574</strain>
    </source>
</reference>
<feature type="signal peptide" evidence="1">
    <location>
        <begin position="1"/>
        <end position="24"/>
    </location>
</feature>
<keyword evidence="1" id="KW-0732">Signal</keyword>
<dbReference type="Proteomes" id="UP000647133">
    <property type="component" value="Unassembled WGS sequence"/>
</dbReference>
<evidence type="ECO:0000256" key="1">
    <source>
        <dbReference type="SAM" id="SignalP"/>
    </source>
</evidence>
<accession>A0ABR9ANH1</accession>
<protein>
    <submittedName>
        <fullName evidence="2">Gliding motility lipoprotein GldH</fullName>
    </submittedName>
</protein>
<dbReference type="InterPro" id="IPR020018">
    <property type="entry name" value="Motility-assoc_lipoprot_GldH"/>
</dbReference>
<proteinExistence type="predicted"/>
<gene>
    <name evidence="2" type="ORF">IFO69_16400</name>
</gene>
<keyword evidence="2" id="KW-0449">Lipoprotein</keyword>
<comment type="caution">
    <text evidence="2">The sequence shown here is derived from an EMBL/GenBank/DDBJ whole genome shotgun (WGS) entry which is preliminary data.</text>
</comment>
<feature type="chain" id="PRO_5047406304" evidence="1">
    <location>
        <begin position="25"/>
        <end position="158"/>
    </location>
</feature>
<dbReference type="NCBIfam" id="TIGR03511">
    <property type="entry name" value="GldH_lipo"/>
    <property type="match status" value="1"/>
</dbReference>
<name>A0ABR9ANH1_9BACT</name>
<evidence type="ECO:0000313" key="3">
    <source>
        <dbReference type="Proteomes" id="UP000647133"/>
    </source>
</evidence>
<keyword evidence="3" id="KW-1185">Reference proteome</keyword>
<dbReference type="Pfam" id="PF14109">
    <property type="entry name" value="GldH_lipo"/>
    <property type="match status" value="1"/>
</dbReference>
<sequence>MISQPMLSRLVTLALILTSFSACNNSRVYEEYQGMQKMSWAVTDTVTFEVDSHKERKVLSTFRVKYNDSYDYQNLYVRYILKDSLNNTLDNELLNLNLFDPKTGKPLGEGFGNAFTQIDTLPLKNLSTNSKIKVQLIQYMRSNELKGIESVGIKLEKE</sequence>